<dbReference type="Proteomes" id="UP000499080">
    <property type="component" value="Unassembled WGS sequence"/>
</dbReference>
<evidence type="ECO:0000313" key="2">
    <source>
        <dbReference type="Proteomes" id="UP000499080"/>
    </source>
</evidence>
<keyword evidence="2" id="KW-1185">Reference proteome</keyword>
<evidence type="ECO:0000313" key="1">
    <source>
        <dbReference type="EMBL" id="GBM12071.1"/>
    </source>
</evidence>
<protein>
    <submittedName>
        <fullName evidence="1">Uncharacterized protein</fullName>
    </submittedName>
</protein>
<name>A0A4Y2D5V6_ARAVE</name>
<organism evidence="1 2">
    <name type="scientific">Araneus ventricosus</name>
    <name type="common">Orbweaver spider</name>
    <name type="synonym">Epeira ventricosa</name>
    <dbReference type="NCBI Taxonomy" id="182803"/>
    <lineage>
        <taxon>Eukaryota</taxon>
        <taxon>Metazoa</taxon>
        <taxon>Ecdysozoa</taxon>
        <taxon>Arthropoda</taxon>
        <taxon>Chelicerata</taxon>
        <taxon>Arachnida</taxon>
        <taxon>Araneae</taxon>
        <taxon>Araneomorphae</taxon>
        <taxon>Entelegynae</taxon>
        <taxon>Araneoidea</taxon>
        <taxon>Araneidae</taxon>
        <taxon>Araneus</taxon>
    </lineage>
</organism>
<dbReference type="AlphaFoldDB" id="A0A4Y2D5V6"/>
<comment type="caution">
    <text evidence="1">The sequence shown here is derived from an EMBL/GenBank/DDBJ whole genome shotgun (WGS) entry which is preliminary data.</text>
</comment>
<proteinExistence type="predicted"/>
<gene>
    <name evidence="1" type="ORF">AVEN_245472_1</name>
</gene>
<accession>A0A4Y2D5V6</accession>
<sequence length="87" mass="9697">MFFQNIRRGRGSCVGGMGILARVKGPQRRLTPWADVDFLRLFRDDVVLACNEFSNSSRQGHFIHRTSGPSVAVAGRGGDLKFRVLSF</sequence>
<dbReference type="EMBL" id="BGPR01000308">
    <property type="protein sequence ID" value="GBM12071.1"/>
    <property type="molecule type" value="Genomic_DNA"/>
</dbReference>
<reference evidence="1 2" key="1">
    <citation type="journal article" date="2019" name="Sci. Rep.">
        <title>Orb-weaving spider Araneus ventricosus genome elucidates the spidroin gene catalogue.</title>
        <authorList>
            <person name="Kono N."/>
            <person name="Nakamura H."/>
            <person name="Ohtoshi R."/>
            <person name="Moran D.A.P."/>
            <person name="Shinohara A."/>
            <person name="Yoshida Y."/>
            <person name="Fujiwara M."/>
            <person name="Mori M."/>
            <person name="Tomita M."/>
            <person name="Arakawa K."/>
        </authorList>
    </citation>
    <scope>NUCLEOTIDE SEQUENCE [LARGE SCALE GENOMIC DNA]</scope>
</reference>